<gene>
    <name evidence="1" type="ORF">CNECB9_1260009</name>
</gene>
<dbReference type="RefSeq" id="WP_340520202.1">
    <property type="nucleotide sequence ID" value="NZ_CAXUOZ020000004.1"/>
</dbReference>
<organism evidence="1">
    <name type="scientific">Cupriavidus necator</name>
    <name type="common">Alcaligenes eutrophus</name>
    <name type="synonym">Ralstonia eutropha</name>
    <dbReference type="NCBI Taxonomy" id="106590"/>
    <lineage>
        <taxon>Bacteria</taxon>
        <taxon>Pseudomonadati</taxon>
        <taxon>Pseudomonadota</taxon>
        <taxon>Betaproteobacteria</taxon>
        <taxon>Burkholderiales</taxon>
        <taxon>Burkholderiaceae</taxon>
        <taxon>Cupriavidus</taxon>
    </lineage>
</organism>
<reference evidence="1" key="1">
    <citation type="submission" date="2016-09" db="EMBL/GenBank/DDBJ databases">
        <authorList>
            <person name="Capua I."/>
            <person name="De Benedictis P."/>
            <person name="Joannis T."/>
            <person name="Lombin L.H."/>
            <person name="Cattoli G."/>
        </authorList>
    </citation>
    <scope>NUCLEOTIDE SEQUENCE</scope>
    <source>
        <strain evidence="1">B9</strain>
    </source>
</reference>
<protein>
    <submittedName>
        <fullName evidence="1">Uncharacterized protein</fullName>
    </submittedName>
</protein>
<name>A0A1K0I942_CUPNE</name>
<sequence>MSEFEKALHQEAKALSENLDGTADQLLALTHAGYKAWAKEGNLHFPEPKRYALLHEILRYCAYGSLLECSPTQWDSLREIAKMLDGRYPRYACTRARLRARRNRYGRPCV</sequence>
<evidence type="ECO:0000313" key="1">
    <source>
        <dbReference type="EMBL" id="SCU73648.1"/>
    </source>
</evidence>
<dbReference type="EMBL" id="FMSH01000031">
    <property type="protein sequence ID" value="SCU73648.1"/>
    <property type="molecule type" value="Genomic_DNA"/>
</dbReference>
<dbReference type="AlphaFoldDB" id="A0A1K0I942"/>
<accession>A0A1K0I942</accession>
<proteinExistence type="predicted"/>